<dbReference type="PANTHER" id="PTHR22911:SF137">
    <property type="entry name" value="SOLUTE CARRIER FAMILY 35 MEMBER G2-RELATED"/>
    <property type="match status" value="1"/>
</dbReference>
<name>A0A176X3R8_AGRTU</name>
<feature type="transmembrane region" description="Helical" evidence="1">
    <location>
        <begin position="6"/>
        <end position="27"/>
    </location>
</feature>
<dbReference type="GO" id="GO:0016020">
    <property type="term" value="C:membrane"/>
    <property type="evidence" value="ECO:0007669"/>
    <property type="project" value="InterPro"/>
</dbReference>
<dbReference type="RefSeq" id="WP_063949874.1">
    <property type="nucleotide sequence ID" value="NZ_LXPS01000033.1"/>
</dbReference>
<reference evidence="3 4" key="1">
    <citation type="submission" date="2016-05" db="EMBL/GenBank/DDBJ databases">
        <authorList>
            <person name="Lavstsen T."/>
            <person name="Jespersen J.S."/>
        </authorList>
    </citation>
    <scope>NUCLEOTIDE SEQUENCE [LARGE SCALE GENOMIC DNA]</scope>
    <source>
        <strain evidence="3 4">KCJ1736</strain>
    </source>
</reference>
<dbReference type="InterPro" id="IPR037185">
    <property type="entry name" value="EmrE-like"/>
</dbReference>
<dbReference type="Proteomes" id="UP000077098">
    <property type="component" value="Unassembled WGS sequence"/>
</dbReference>
<feature type="transmembrane region" description="Helical" evidence="1">
    <location>
        <begin position="155"/>
        <end position="175"/>
    </location>
</feature>
<sequence length="297" mass="30886">MPIYELAALGAATCWAMTGMLSAGPAGRLGALAFSRTRQLFVAALLGVYVLASGSWRELQPEALWSLLLSGFIGIFVGDTLLFTCLNRVGPRRSGILFALNAPMAALLGWLVLGEQLSGKAIAGIGLTLSGVLLAILFGKRKAQLHEWENVKGPLWIGVLLGLLAALSQAVGSLIARPVMATGIDPLAASMLRVGIAAICLTALTSLPIQAVKPKTRLTPALFVQTAATGLIALAFGMTLLLFALSGGKVGIVSTLSATTPVIILPLLWLKTREVPAHGAWAGAALVVAGMALMFWK</sequence>
<feature type="transmembrane region" description="Helical" evidence="1">
    <location>
        <begin position="95"/>
        <end position="113"/>
    </location>
</feature>
<evidence type="ECO:0000313" key="4">
    <source>
        <dbReference type="Proteomes" id="UP000077098"/>
    </source>
</evidence>
<organism evidence="3 4">
    <name type="scientific">Agrobacterium tumefaciens</name>
    <dbReference type="NCBI Taxonomy" id="358"/>
    <lineage>
        <taxon>Bacteria</taxon>
        <taxon>Pseudomonadati</taxon>
        <taxon>Pseudomonadota</taxon>
        <taxon>Alphaproteobacteria</taxon>
        <taxon>Hyphomicrobiales</taxon>
        <taxon>Rhizobiaceae</taxon>
        <taxon>Rhizobium/Agrobacterium group</taxon>
        <taxon>Agrobacterium</taxon>
        <taxon>Agrobacterium tumefaciens complex</taxon>
    </lineage>
</organism>
<dbReference type="AlphaFoldDB" id="A0A176X3R8"/>
<feature type="transmembrane region" description="Helical" evidence="1">
    <location>
        <begin position="119"/>
        <end position="139"/>
    </location>
</feature>
<keyword evidence="1" id="KW-1133">Transmembrane helix</keyword>
<comment type="caution">
    <text evidence="3">The sequence shown here is derived from an EMBL/GenBank/DDBJ whole genome shotgun (WGS) entry which is preliminary data.</text>
</comment>
<feature type="transmembrane region" description="Helical" evidence="1">
    <location>
        <begin position="277"/>
        <end position="296"/>
    </location>
</feature>
<feature type="transmembrane region" description="Helical" evidence="1">
    <location>
        <begin position="250"/>
        <end position="270"/>
    </location>
</feature>
<dbReference type="Pfam" id="PF00892">
    <property type="entry name" value="EamA"/>
    <property type="match status" value="2"/>
</dbReference>
<dbReference type="InterPro" id="IPR000620">
    <property type="entry name" value="EamA_dom"/>
</dbReference>
<dbReference type="SUPFAM" id="SSF103481">
    <property type="entry name" value="Multidrug resistance efflux transporter EmrE"/>
    <property type="match status" value="2"/>
</dbReference>
<feature type="transmembrane region" description="Helical" evidence="1">
    <location>
        <begin position="187"/>
        <end position="209"/>
    </location>
</feature>
<keyword evidence="1" id="KW-0472">Membrane</keyword>
<feature type="domain" description="EamA" evidence="2">
    <location>
        <begin position="156"/>
        <end position="295"/>
    </location>
</feature>
<accession>A0A176X3R8</accession>
<feature type="transmembrane region" description="Helical" evidence="1">
    <location>
        <begin position="63"/>
        <end position="83"/>
    </location>
</feature>
<proteinExistence type="predicted"/>
<dbReference type="EMBL" id="LXPS01000033">
    <property type="protein sequence ID" value="OAE41757.1"/>
    <property type="molecule type" value="Genomic_DNA"/>
</dbReference>
<dbReference type="PANTHER" id="PTHR22911">
    <property type="entry name" value="ACYL-MALONYL CONDENSING ENZYME-RELATED"/>
    <property type="match status" value="1"/>
</dbReference>
<protein>
    <recommendedName>
        <fullName evidence="2">EamA domain-containing protein</fullName>
    </recommendedName>
</protein>
<evidence type="ECO:0000259" key="2">
    <source>
        <dbReference type="Pfam" id="PF00892"/>
    </source>
</evidence>
<evidence type="ECO:0000313" key="3">
    <source>
        <dbReference type="EMBL" id="OAE41757.1"/>
    </source>
</evidence>
<keyword evidence="1" id="KW-0812">Transmembrane</keyword>
<feature type="domain" description="EamA" evidence="2">
    <location>
        <begin position="5"/>
        <end position="136"/>
    </location>
</feature>
<gene>
    <name evidence="3" type="ORF">A7J57_01500</name>
</gene>
<feature type="transmembrane region" description="Helical" evidence="1">
    <location>
        <begin position="221"/>
        <end position="244"/>
    </location>
</feature>
<evidence type="ECO:0000256" key="1">
    <source>
        <dbReference type="SAM" id="Phobius"/>
    </source>
</evidence>
<feature type="transmembrane region" description="Helical" evidence="1">
    <location>
        <begin position="39"/>
        <end position="57"/>
    </location>
</feature>